<keyword evidence="1" id="KW-1003">Cell membrane</keyword>
<comment type="pathway">
    <text evidence="1">Cell wall biogenesis; lipoteichoic acid biosynthesis.</text>
</comment>
<comment type="similarity">
    <text evidence="1">Belongs to the DltD family.</text>
</comment>
<dbReference type="Proteomes" id="UP000241434">
    <property type="component" value="Unassembled WGS sequence"/>
</dbReference>
<organism evidence="3 4">
    <name type="scientific">Peptostreptococcus russellii</name>
    <dbReference type="NCBI Taxonomy" id="215200"/>
    <lineage>
        <taxon>Bacteria</taxon>
        <taxon>Bacillati</taxon>
        <taxon>Bacillota</taxon>
        <taxon>Clostridia</taxon>
        <taxon>Peptostreptococcales</taxon>
        <taxon>Peptostreptococcaceae</taxon>
        <taxon>Peptostreptococcus</taxon>
    </lineage>
</organism>
<dbReference type="InterPro" id="IPR023896">
    <property type="entry name" value="LTA_DltD"/>
</dbReference>
<comment type="caution">
    <text evidence="3">The sequence shown here is derived from an EMBL/GenBank/DDBJ whole genome shotgun (WGS) entry which is preliminary data.</text>
</comment>
<dbReference type="PANTHER" id="PTHR40039:SF1">
    <property type="entry name" value="PROTEIN DLTD"/>
    <property type="match status" value="1"/>
</dbReference>
<dbReference type="AlphaFoldDB" id="A0A2P7Q264"/>
<feature type="transmembrane region" description="Helical" evidence="2">
    <location>
        <begin position="6"/>
        <end position="25"/>
    </location>
</feature>
<keyword evidence="4" id="KW-1185">Reference proteome</keyword>
<dbReference type="Pfam" id="PF04914">
    <property type="entry name" value="DltD"/>
    <property type="match status" value="1"/>
</dbReference>
<protein>
    <recommendedName>
        <fullName evidence="1">Protein DltD</fullName>
    </recommendedName>
</protein>
<keyword evidence="1 2" id="KW-0472">Membrane</keyword>
<dbReference type="PANTHER" id="PTHR40039">
    <property type="entry name" value="PROTEIN DLTD"/>
    <property type="match status" value="1"/>
</dbReference>
<dbReference type="InterPro" id="IPR006998">
    <property type="entry name" value="DltD"/>
</dbReference>
<evidence type="ECO:0000256" key="1">
    <source>
        <dbReference type="PIRNR" id="PIRNR021438"/>
    </source>
</evidence>
<keyword evidence="2" id="KW-0812">Transmembrane</keyword>
<keyword evidence="2" id="KW-1133">Transmembrane helix</keyword>
<evidence type="ECO:0000256" key="2">
    <source>
        <dbReference type="SAM" id="Phobius"/>
    </source>
</evidence>
<dbReference type="RefSeq" id="WP_106776044.1">
    <property type="nucleotide sequence ID" value="NZ_JYGE01000002.1"/>
</dbReference>
<gene>
    <name evidence="3" type="ORF">UF10_01255</name>
</gene>
<evidence type="ECO:0000313" key="4">
    <source>
        <dbReference type="Proteomes" id="UP000241434"/>
    </source>
</evidence>
<dbReference type="NCBIfam" id="TIGR04092">
    <property type="entry name" value="LTA_DltD"/>
    <property type="match status" value="1"/>
</dbReference>
<proteinExistence type="inferred from homology"/>
<dbReference type="OrthoDB" id="9808272at2"/>
<reference evidence="3" key="1">
    <citation type="thesis" date="2015" institute="Rutgers" country="The State University of New Jersey, 14 College Farm Rd., New Brunswick, NJ, USA">
        <title>Ammonia toxicity in bacteria and its implications for treatment of and resource recovery from highly nitrogenous organic wastes.</title>
        <authorList>
            <person name="Luther A.K."/>
        </authorList>
    </citation>
    <scope>NUCLEOTIDE SEQUENCE</scope>
    <source>
        <strain evidence="3">RT-10B</strain>
    </source>
</reference>
<dbReference type="UniPathway" id="UPA00556"/>
<evidence type="ECO:0000313" key="3">
    <source>
        <dbReference type="EMBL" id="PSJ32061.1"/>
    </source>
</evidence>
<dbReference type="EMBL" id="JYGE01000002">
    <property type="protein sequence ID" value="PSJ32061.1"/>
    <property type="molecule type" value="Genomic_DNA"/>
</dbReference>
<sequence>MKKLKYIILPILIAAGFTFGLNQYLNKKNIEMLHTKDLYMTLHDTKSLVKDKGVFVNNHLMRDGDIMMLGSSELSHSTKQHPDYYFNTGRTKNGVITIGRAYTQTLQDASIVGSLDNNISEKKVVLLLSMQWFMDKEGVSPHHFQTRFSPIQFYRFLDNPKISDDVKHRYAKRVNELLKNPGEYRDEALYAKMYIDKSFKANVMKTMFSPYYSVRESMVAMKDKGISYKKLDSMYDKDEVNYNIKGKINWEEEMKKAQSDAEKRVGKKAEVLGGDRLYIDKGYYKQYIRNKDDYFKNVYNYVDLNSSKEFDDLSIFLDTCKDLGIKPTIVLIPGMNEFYDYTGIDKNERTEFFDKVRKTINPYEHNLVDLTKNEVRRYYLRDVMHLGTVGWVDLCSQVYDIYER</sequence>
<dbReference type="PIRSF" id="PIRSF021438">
    <property type="entry name" value="DltD"/>
    <property type="match status" value="1"/>
</dbReference>
<dbReference type="GO" id="GO:0070395">
    <property type="term" value="P:lipoteichoic acid biosynthetic process"/>
    <property type="evidence" value="ECO:0007669"/>
    <property type="project" value="UniProtKB-UniRule"/>
</dbReference>
<name>A0A2P7Q264_9FIRM</name>
<dbReference type="GO" id="GO:0005886">
    <property type="term" value="C:plasma membrane"/>
    <property type="evidence" value="ECO:0007669"/>
    <property type="project" value="UniProtKB-UniRule"/>
</dbReference>
<accession>A0A2P7Q264</accession>